<dbReference type="Pfam" id="PF13271">
    <property type="entry name" value="DUF4062"/>
    <property type="match status" value="1"/>
</dbReference>
<dbReference type="GO" id="GO:0000722">
    <property type="term" value="P:telomere maintenance via recombination"/>
    <property type="evidence" value="ECO:0007669"/>
    <property type="project" value="TreeGrafter"/>
</dbReference>
<dbReference type="InterPro" id="IPR045804">
    <property type="entry name" value="DUF5920"/>
</dbReference>
<dbReference type="Pfam" id="PF19334">
    <property type="entry name" value="DUF5920"/>
    <property type="match status" value="1"/>
</dbReference>
<reference evidence="3" key="1">
    <citation type="journal article" date="2023" name="Mol. Biol. Evol.">
        <title>Third-Generation Sequencing Reveals the Adaptive Role of the Epigenome in Three Deep-Sea Polychaetes.</title>
        <authorList>
            <person name="Perez M."/>
            <person name="Aroh O."/>
            <person name="Sun Y."/>
            <person name="Lan Y."/>
            <person name="Juniper S.K."/>
            <person name="Young C.R."/>
            <person name="Angers B."/>
            <person name="Qian P.Y."/>
        </authorList>
    </citation>
    <scope>NUCLEOTIDE SEQUENCE</scope>
    <source>
        <strain evidence="3">R07B-5</strain>
    </source>
</reference>
<evidence type="ECO:0000313" key="4">
    <source>
        <dbReference type="Proteomes" id="UP001209878"/>
    </source>
</evidence>
<keyword evidence="4" id="KW-1185">Reference proteome</keyword>
<dbReference type="EMBL" id="JAODUO010001607">
    <property type="protein sequence ID" value="KAK2161071.1"/>
    <property type="molecule type" value="Genomic_DNA"/>
</dbReference>
<sequence length="469" mass="53505">MIKSGMSEKHHRWVLRKLTDEGAVTNSRQFPFRFFSAYAVLGEMEKAYESNRLKEEEIKVVEEEVKVVEEEVKVVEEEVKVVEEEVKEAEVEESQTPTRPCLMIATANNVQPIRGTTVVYCDVGGGSDMPCLSAKSLGEPRTVAEVTVLLGLMFKYASEHSQVIICGDYGYQQVELESGTILKNMEHVMAMQKILNKTSATRNGGIPEEHLMEFLTTRTQIDNLVVLSMHLGPKNSAMLTKFTSKFRQLVNEDLMFVNVNIGWSLALSPPDVTHGHDNDVTISGFSDQILRWRTVRVFISSTFRDMHGERDLLTRFVFPELRARCRKQFVNVVEIDMRWGMTEKDARSNRILELCLREAGRCQMFVGMLGERYGSIPSRHALPDTPEFDWVRAYPRGASITELEMSLAALPETSRVRDNAFFYIRDNTFMRDVPKQWRSDFATENSDAAKRLANLKDQLRTSGQEVYDG</sequence>
<dbReference type="InterPro" id="IPR037214">
    <property type="entry name" value="TROVE_dom_sf"/>
</dbReference>
<comment type="caution">
    <text evidence="3">The sequence shown here is derived from an EMBL/GenBank/DDBJ whole genome shotgun (WGS) entry which is preliminary data.</text>
</comment>
<accession>A0AAD9JXK0</accession>
<evidence type="ECO:0000313" key="3">
    <source>
        <dbReference type="EMBL" id="KAK2161071.1"/>
    </source>
</evidence>
<evidence type="ECO:0000259" key="2">
    <source>
        <dbReference type="PROSITE" id="PS50988"/>
    </source>
</evidence>
<feature type="domain" description="TROVE" evidence="2">
    <location>
        <begin position="1"/>
        <end position="115"/>
    </location>
</feature>
<dbReference type="InterPro" id="IPR052652">
    <property type="entry name" value="Telomerase_Complex_Comp"/>
</dbReference>
<dbReference type="GO" id="GO:0005697">
    <property type="term" value="C:telomerase holoenzyme complex"/>
    <property type="evidence" value="ECO:0007669"/>
    <property type="project" value="TreeGrafter"/>
</dbReference>
<protein>
    <recommendedName>
        <fullName evidence="2">TROVE domain-containing protein</fullName>
    </recommendedName>
</protein>
<name>A0AAD9JXK0_RIDPI</name>
<dbReference type="Gene3D" id="3.40.50.410">
    <property type="entry name" value="von Willebrand factor, type A domain"/>
    <property type="match status" value="1"/>
</dbReference>
<dbReference type="InterPro" id="IPR008858">
    <property type="entry name" value="TROVE_dom"/>
</dbReference>
<gene>
    <name evidence="3" type="ORF">NP493_1607g00049</name>
</gene>
<feature type="coiled-coil region" evidence="1">
    <location>
        <begin position="44"/>
        <end position="92"/>
    </location>
</feature>
<dbReference type="Proteomes" id="UP001209878">
    <property type="component" value="Unassembled WGS sequence"/>
</dbReference>
<dbReference type="AlphaFoldDB" id="A0AAD9JXK0"/>
<keyword evidence="1" id="KW-0175">Coiled coil</keyword>
<dbReference type="PROSITE" id="PS50988">
    <property type="entry name" value="TROVE"/>
    <property type="match status" value="1"/>
</dbReference>
<organism evidence="3 4">
    <name type="scientific">Ridgeia piscesae</name>
    <name type="common">Tubeworm</name>
    <dbReference type="NCBI Taxonomy" id="27915"/>
    <lineage>
        <taxon>Eukaryota</taxon>
        <taxon>Metazoa</taxon>
        <taxon>Spiralia</taxon>
        <taxon>Lophotrochozoa</taxon>
        <taxon>Annelida</taxon>
        <taxon>Polychaeta</taxon>
        <taxon>Sedentaria</taxon>
        <taxon>Canalipalpata</taxon>
        <taxon>Sabellida</taxon>
        <taxon>Siboglinidae</taxon>
        <taxon>Ridgeia</taxon>
    </lineage>
</organism>
<dbReference type="PANTHER" id="PTHR44791:SF1">
    <property type="entry name" value="TELOMERASE PROTEIN COMPONENT 1"/>
    <property type="match status" value="1"/>
</dbReference>
<proteinExistence type="predicted"/>
<dbReference type="PANTHER" id="PTHR44791">
    <property type="entry name" value="TELOMERASE PROTEIN COMPONENT 1 TEP1"/>
    <property type="match status" value="1"/>
</dbReference>
<dbReference type="GO" id="GO:0070034">
    <property type="term" value="F:telomerase RNA binding"/>
    <property type="evidence" value="ECO:0007669"/>
    <property type="project" value="TreeGrafter"/>
</dbReference>
<dbReference type="Pfam" id="PF05731">
    <property type="entry name" value="TROVE"/>
    <property type="match status" value="1"/>
</dbReference>
<evidence type="ECO:0000256" key="1">
    <source>
        <dbReference type="SAM" id="Coils"/>
    </source>
</evidence>
<dbReference type="InterPro" id="IPR036465">
    <property type="entry name" value="vWFA_dom_sf"/>
</dbReference>
<dbReference type="SUPFAM" id="SSF140864">
    <property type="entry name" value="TROVE domain-like"/>
    <property type="match status" value="1"/>
</dbReference>
<dbReference type="GO" id="GO:0003720">
    <property type="term" value="F:telomerase activity"/>
    <property type="evidence" value="ECO:0007669"/>
    <property type="project" value="TreeGrafter"/>
</dbReference>
<dbReference type="InterPro" id="IPR025139">
    <property type="entry name" value="DUF4062"/>
</dbReference>